<evidence type="ECO:0000256" key="1">
    <source>
        <dbReference type="ARBA" id="ARBA00004690"/>
    </source>
</evidence>
<evidence type="ECO:0000256" key="4">
    <source>
        <dbReference type="ARBA" id="ARBA00022741"/>
    </source>
</evidence>
<dbReference type="GO" id="GO:0044206">
    <property type="term" value="P:UMP salvage"/>
    <property type="evidence" value="ECO:0007669"/>
    <property type="project" value="UniProtKB-UniPathway"/>
</dbReference>
<dbReference type="SUPFAM" id="SSF52540">
    <property type="entry name" value="P-loop containing nucleoside triphosphate hydrolases"/>
    <property type="match status" value="1"/>
</dbReference>
<dbReference type="UniPathway" id="UPA00574">
    <property type="reaction ID" value="UER00637"/>
</dbReference>
<evidence type="ECO:0000313" key="8">
    <source>
        <dbReference type="Proteomes" id="UP000198901"/>
    </source>
</evidence>
<reference evidence="7 8" key="1">
    <citation type="submission" date="2016-10" db="EMBL/GenBank/DDBJ databases">
        <authorList>
            <person name="de Groot N.N."/>
        </authorList>
    </citation>
    <scope>NUCLEOTIDE SEQUENCE [LARGE SCALE GENOMIC DNA]</scope>
    <source>
        <strain evidence="7 8">DSM 21668</strain>
    </source>
</reference>
<proteinExistence type="predicted"/>
<feature type="domain" description="Phosphoribulokinase/uridine kinase" evidence="6">
    <location>
        <begin position="8"/>
        <end position="187"/>
    </location>
</feature>
<evidence type="ECO:0000313" key="7">
    <source>
        <dbReference type="EMBL" id="SDM88995.1"/>
    </source>
</evidence>
<dbReference type="InterPro" id="IPR000764">
    <property type="entry name" value="Uridine_kinase-like"/>
</dbReference>
<keyword evidence="3" id="KW-0808">Transferase</keyword>
<dbReference type="EC" id="2.7.1.48" evidence="2"/>
<gene>
    <name evidence="7" type="ORF">SAMN04488090_4469</name>
</gene>
<dbReference type="Proteomes" id="UP000198901">
    <property type="component" value="Unassembled WGS sequence"/>
</dbReference>
<dbReference type="PANTHER" id="PTHR10285">
    <property type="entry name" value="URIDINE KINASE"/>
    <property type="match status" value="1"/>
</dbReference>
<protein>
    <recommendedName>
        <fullName evidence="2">uridine/cytidine kinase</fullName>
        <ecNumber evidence="2">2.7.1.48</ecNumber>
    </recommendedName>
</protein>
<dbReference type="InterPro" id="IPR006083">
    <property type="entry name" value="PRK/URK"/>
</dbReference>
<comment type="pathway">
    <text evidence="1">Pyrimidine metabolism; UMP biosynthesis via salvage pathway; UMP from uridine: step 1/1.</text>
</comment>
<dbReference type="Gene3D" id="3.40.50.300">
    <property type="entry name" value="P-loop containing nucleotide triphosphate hydrolases"/>
    <property type="match status" value="1"/>
</dbReference>
<dbReference type="STRING" id="563176.SAMN04488090_4469"/>
<dbReference type="OrthoDB" id="9777642at2"/>
<dbReference type="GO" id="GO:0004849">
    <property type="term" value="F:uridine kinase activity"/>
    <property type="evidence" value="ECO:0007669"/>
    <property type="project" value="UniProtKB-EC"/>
</dbReference>
<dbReference type="Pfam" id="PF00485">
    <property type="entry name" value="PRK"/>
    <property type="match status" value="1"/>
</dbReference>
<dbReference type="PRINTS" id="PR00988">
    <property type="entry name" value="URIDINKINASE"/>
</dbReference>
<organism evidence="7 8">
    <name type="scientific">Siphonobacter aquaeclarae</name>
    <dbReference type="NCBI Taxonomy" id="563176"/>
    <lineage>
        <taxon>Bacteria</taxon>
        <taxon>Pseudomonadati</taxon>
        <taxon>Bacteroidota</taxon>
        <taxon>Cytophagia</taxon>
        <taxon>Cytophagales</taxon>
        <taxon>Cytophagaceae</taxon>
        <taxon>Siphonobacter</taxon>
    </lineage>
</organism>
<sequence length="214" mass="25135">MQSPKPFIVGITGGSASGKTLFLNSLLAAFPEDQITLISQDNYYRPLHEVPLDQHGVHNFDLPESIDFKLYAQHIHDLREGTVVRKKEYTFNNPDIVPRELLFYPTPIIVVEGIFVFYFEEIANLLDLKVFIAAKNKIKLNRRIRRDADERGYDINDVLYRWEHHVRPTYQKYIKPYKANADIVIPNNEHFEKGLDMLVCYLRQWQKLSQEEGR</sequence>
<dbReference type="RefSeq" id="WP_093208002.1">
    <property type="nucleotide sequence ID" value="NZ_FNGS01000010.1"/>
</dbReference>
<dbReference type="AlphaFoldDB" id="A0A1G9WY28"/>
<dbReference type="CDD" id="cd02023">
    <property type="entry name" value="UMPK"/>
    <property type="match status" value="1"/>
</dbReference>
<keyword evidence="8" id="KW-1185">Reference proteome</keyword>
<dbReference type="InterPro" id="IPR027417">
    <property type="entry name" value="P-loop_NTPase"/>
</dbReference>
<dbReference type="EMBL" id="FNGS01000010">
    <property type="protein sequence ID" value="SDM88995.1"/>
    <property type="molecule type" value="Genomic_DNA"/>
</dbReference>
<name>A0A1G9WY28_9BACT</name>
<evidence type="ECO:0000256" key="3">
    <source>
        <dbReference type="ARBA" id="ARBA00022679"/>
    </source>
</evidence>
<dbReference type="GO" id="GO:0005524">
    <property type="term" value="F:ATP binding"/>
    <property type="evidence" value="ECO:0007669"/>
    <property type="project" value="InterPro"/>
</dbReference>
<accession>A0A1G9WY28</accession>
<evidence type="ECO:0000256" key="5">
    <source>
        <dbReference type="ARBA" id="ARBA00022777"/>
    </source>
</evidence>
<evidence type="ECO:0000256" key="2">
    <source>
        <dbReference type="ARBA" id="ARBA00012137"/>
    </source>
</evidence>
<dbReference type="NCBIfam" id="NF004018">
    <property type="entry name" value="PRK05480.1"/>
    <property type="match status" value="1"/>
</dbReference>
<keyword evidence="4" id="KW-0547">Nucleotide-binding</keyword>
<evidence type="ECO:0000259" key="6">
    <source>
        <dbReference type="Pfam" id="PF00485"/>
    </source>
</evidence>
<keyword evidence="5 7" id="KW-0418">Kinase</keyword>